<dbReference type="AlphaFoldDB" id="A0A7R8CTF9"/>
<keyword evidence="2" id="KW-1185">Reference proteome</keyword>
<accession>A0A7R8CTF9</accession>
<dbReference type="PROSITE" id="PS51257">
    <property type="entry name" value="PROKAR_LIPOPROTEIN"/>
    <property type="match status" value="1"/>
</dbReference>
<proteinExistence type="predicted"/>
<gene>
    <name evidence="1" type="ORF">LSAA_8166</name>
</gene>
<name>A0A7R8CTF9_LEPSM</name>
<organism evidence="1 2">
    <name type="scientific">Lepeophtheirus salmonis</name>
    <name type="common">Salmon louse</name>
    <name type="synonym">Caligus salmonis</name>
    <dbReference type="NCBI Taxonomy" id="72036"/>
    <lineage>
        <taxon>Eukaryota</taxon>
        <taxon>Metazoa</taxon>
        <taxon>Ecdysozoa</taxon>
        <taxon>Arthropoda</taxon>
        <taxon>Crustacea</taxon>
        <taxon>Multicrustacea</taxon>
        <taxon>Hexanauplia</taxon>
        <taxon>Copepoda</taxon>
        <taxon>Siphonostomatoida</taxon>
        <taxon>Caligidae</taxon>
        <taxon>Lepeophtheirus</taxon>
    </lineage>
</organism>
<dbReference type="EMBL" id="HG994582">
    <property type="protein sequence ID" value="CAF2890033.1"/>
    <property type="molecule type" value="Genomic_DNA"/>
</dbReference>
<protein>
    <submittedName>
        <fullName evidence="1">(salmon louse) hypothetical protein</fullName>
    </submittedName>
</protein>
<reference evidence="1" key="1">
    <citation type="submission" date="2021-02" db="EMBL/GenBank/DDBJ databases">
        <authorList>
            <person name="Bekaert M."/>
        </authorList>
    </citation>
    <scope>NUCLEOTIDE SEQUENCE</scope>
    <source>
        <strain evidence="1">IoA-00</strain>
    </source>
</reference>
<dbReference type="Proteomes" id="UP000675881">
    <property type="component" value="Chromosome 3"/>
</dbReference>
<evidence type="ECO:0000313" key="1">
    <source>
        <dbReference type="EMBL" id="CAF2890033.1"/>
    </source>
</evidence>
<evidence type="ECO:0000313" key="2">
    <source>
        <dbReference type="Proteomes" id="UP000675881"/>
    </source>
</evidence>
<sequence length="144" mass="15693">MKYSQALITLALIVSCKYTRRPYYDCSIDHFSYSIIGGVPLSLYDPAAPSPQTRDIGASGGLNLGPLGAGFGAGVRPGGFYLGGGAGYSGNFFLPYNYQQHQAPYLYTRHFNQTVSSNYYFTIFKGMACICGIINIFTLCIVHN</sequence>